<reference evidence="1 2" key="1">
    <citation type="journal article" date="2016" name="Front. Microbiol.">
        <title>Fuerstia marisgermanicae gen. nov., sp. nov., an Unusual Member of the Phylum Planctomycetes from the German Wadden Sea.</title>
        <authorList>
            <person name="Kohn T."/>
            <person name="Heuer A."/>
            <person name="Jogler M."/>
            <person name="Vollmers J."/>
            <person name="Boedeker C."/>
            <person name="Bunk B."/>
            <person name="Rast P."/>
            <person name="Borchert D."/>
            <person name="Glockner I."/>
            <person name="Freese H.M."/>
            <person name="Klenk H.P."/>
            <person name="Overmann J."/>
            <person name="Kaster A.K."/>
            <person name="Rohde M."/>
            <person name="Wiegand S."/>
            <person name="Jogler C."/>
        </authorList>
    </citation>
    <scope>NUCLEOTIDE SEQUENCE [LARGE SCALE GENOMIC DNA]</scope>
    <source>
        <strain evidence="1 2">NH11</strain>
    </source>
</reference>
<name>A0A1P8WMS1_9PLAN</name>
<dbReference type="KEGG" id="fmr:Fuma_05020"/>
<accession>A0A1P8WMS1</accession>
<proteinExistence type="predicted"/>
<evidence type="ECO:0000313" key="2">
    <source>
        <dbReference type="Proteomes" id="UP000187735"/>
    </source>
</evidence>
<organism evidence="1 2">
    <name type="scientific">Fuerstiella marisgermanici</name>
    <dbReference type="NCBI Taxonomy" id="1891926"/>
    <lineage>
        <taxon>Bacteria</taxon>
        <taxon>Pseudomonadati</taxon>
        <taxon>Planctomycetota</taxon>
        <taxon>Planctomycetia</taxon>
        <taxon>Planctomycetales</taxon>
        <taxon>Planctomycetaceae</taxon>
        <taxon>Fuerstiella</taxon>
    </lineage>
</organism>
<evidence type="ECO:0000313" key="1">
    <source>
        <dbReference type="EMBL" id="APZ95362.1"/>
    </source>
</evidence>
<sequence>MAEPASLSWRLESTANESWPAARLMLPSAPNAPPNIRTMYLRLQSGYRESLNSFESWLIIPPETQVYAHAILFILYGDVAFNHVECLRGRSA</sequence>
<keyword evidence="2" id="KW-1185">Reference proteome</keyword>
<gene>
    <name evidence="1" type="ORF">Fuma_05020</name>
</gene>
<protein>
    <submittedName>
        <fullName evidence="1">Uncharacterized protein</fullName>
    </submittedName>
</protein>
<dbReference type="STRING" id="1891926.Fuma_05020"/>
<dbReference type="Proteomes" id="UP000187735">
    <property type="component" value="Chromosome"/>
</dbReference>
<dbReference type="EMBL" id="CP017641">
    <property type="protein sequence ID" value="APZ95362.1"/>
    <property type="molecule type" value="Genomic_DNA"/>
</dbReference>
<dbReference type="AlphaFoldDB" id="A0A1P8WMS1"/>